<dbReference type="SUPFAM" id="SSF74877">
    <property type="entry name" value="Major surface antigen p30, SAG1"/>
    <property type="match status" value="2"/>
</dbReference>
<dbReference type="EMBL" id="LN714478">
    <property type="protein sequence ID" value="CEL65144.1"/>
    <property type="molecule type" value="Genomic_DNA"/>
</dbReference>
<dbReference type="PRINTS" id="PR01801">
    <property type="entry name" value="SURFCEANTIGN"/>
</dbReference>
<gene>
    <name evidence="4" type="ORF">BN1204_010030</name>
    <name evidence="3" type="ORF">NCLIV_010030</name>
</gene>
<dbReference type="InParanoid" id="F0VA45"/>
<evidence type="ECO:0000313" key="3">
    <source>
        <dbReference type="EMBL" id="CBZ50534.1"/>
    </source>
</evidence>
<feature type="region of interest" description="Disordered" evidence="1">
    <location>
        <begin position="347"/>
        <end position="368"/>
    </location>
</feature>
<reference evidence="4" key="4">
    <citation type="journal article" date="2015" name="PLoS ONE">
        <title>Comprehensive Evaluation of Toxoplasma gondii VEG and Neospora caninum LIV Genomes with Tachyzoite Stage Transcriptome and Proteome Defines Novel Transcript Features.</title>
        <authorList>
            <person name="Ramaprasad A."/>
            <person name="Mourier T."/>
            <person name="Naeem R."/>
            <person name="Malas T.B."/>
            <person name="Moussa E."/>
            <person name="Panigrahi A."/>
            <person name="Vermont S.J."/>
            <person name="Otto T.D."/>
            <person name="Wastling J."/>
            <person name="Pain A."/>
        </authorList>
    </citation>
    <scope>NUCLEOTIDE SEQUENCE</scope>
    <source>
        <strain evidence="4">Liverpool</strain>
    </source>
</reference>
<dbReference type="VEuPathDB" id="ToxoDB:NCLIV_010030"/>
<reference evidence="3" key="2">
    <citation type="submission" date="2011-03" db="EMBL/GenBank/DDBJ databases">
        <title>Comparative genomics and transcriptomics of Neospora caninum and Toxoplasma gondii.</title>
        <authorList>
            <person name="Reid A.J."/>
            <person name="Sohal A."/>
            <person name="Harris D."/>
            <person name="Quail M."/>
            <person name="Sanders M."/>
            <person name="Berriman M."/>
            <person name="Wastling J.M."/>
            <person name="Pain A."/>
        </authorList>
    </citation>
    <scope>NUCLEOTIDE SEQUENCE</scope>
    <source>
        <strain evidence="3">Liverpool</strain>
    </source>
</reference>
<feature type="compositionally biased region" description="Polar residues" evidence="1">
    <location>
        <begin position="347"/>
        <end position="356"/>
    </location>
</feature>
<dbReference type="RefSeq" id="XP_003880567.1">
    <property type="nucleotide sequence ID" value="XM_003880518.1"/>
</dbReference>
<organism evidence="3 5">
    <name type="scientific">Neospora caninum (strain Liverpool)</name>
    <dbReference type="NCBI Taxonomy" id="572307"/>
    <lineage>
        <taxon>Eukaryota</taxon>
        <taxon>Sar</taxon>
        <taxon>Alveolata</taxon>
        <taxon>Apicomplexa</taxon>
        <taxon>Conoidasida</taxon>
        <taxon>Coccidia</taxon>
        <taxon>Eucoccidiorida</taxon>
        <taxon>Eimeriorina</taxon>
        <taxon>Sarcocystidae</taxon>
        <taxon>Neospora</taxon>
    </lineage>
</organism>
<accession>F0VA45</accession>
<dbReference type="EMBL" id="FR823384">
    <property type="protein sequence ID" value="CBZ50534.1"/>
    <property type="molecule type" value="Genomic_DNA"/>
</dbReference>
<dbReference type="Proteomes" id="UP000007494">
    <property type="component" value="Chromosome IV"/>
</dbReference>
<dbReference type="Pfam" id="PF04092">
    <property type="entry name" value="SAG"/>
    <property type="match status" value="2"/>
</dbReference>
<dbReference type="InterPro" id="IPR007226">
    <property type="entry name" value="SRS_dom"/>
</dbReference>
<dbReference type="OMA" id="KFVTDWW"/>
<name>F0VA45_NEOCL</name>
<sequence length="413" mass="43500">MSLNIMARSGSIRQRHGGLGSKARKLAAVGVVGVLLFSRGQAVADDLHEGLQNRGLQAQQKVTTVALSVTGTTAKCAFPATREAGEPGEADTAPASGSVTLSKGILTATLQCSSQSAETLSTIPTNLAHKVCGPKQGHSPEAGSCTVTGSSLVGTETELKQLLGTTREIKWIKDQSPDVRPNTQWSLALQESDLPLSEKTFFVGCQQTQTQNKKGSAQTKSTCTVTVNVEARASSVGENNVVTCAYGKNSNPKPLEVDMTTANNTLTIDCGSEGSLNPASYETQFCDPQEKDLKNCAKKDYVDILPTFRTTWWTTENEGSSVKLTIPETEFPESEQQFRLGCVPVTTTSNGATNENNKLHEDEEGGAETVTSTSCNVLVTIKTSAASYASHTMQMLTAASGAAAVTGLIVGSL</sequence>
<feature type="domain" description="SRS" evidence="2">
    <location>
        <begin position="74"/>
        <end position="229"/>
    </location>
</feature>
<reference evidence="3" key="1">
    <citation type="submission" date="2011-02" db="EMBL/GenBank/DDBJ databases">
        <authorList>
            <person name="Aslett M."/>
        </authorList>
    </citation>
    <scope>NUCLEOTIDE SEQUENCE</scope>
    <source>
        <strain evidence="3">Liverpool</strain>
    </source>
</reference>
<dbReference type="OrthoDB" id="330519at2759"/>
<dbReference type="AlphaFoldDB" id="F0VA45"/>
<reference evidence="5" key="3">
    <citation type="journal article" date="2012" name="PLoS Pathog.">
        <title>Comparative genomics of the apicomplexan parasites Toxoplasma gondii and Neospora caninum: Coccidia differing in host range and transmission strategy.</title>
        <authorList>
            <person name="Reid A.J."/>
            <person name="Vermont S.J."/>
            <person name="Cotton J.A."/>
            <person name="Harris D."/>
            <person name="Hill-Cawthorne G.A."/>
            <person name="Konen-Waisman S."/>
            <person name="Latham S.M."/>
            <person name="Mourier T."/>
            <person name="Norton R."/>
            <person name="Quail M.A."/>
            <person name="Sanders M."/>
            <person name="Shanmugam D."/>
            <person name="Sohal A."/>
            <person name="Wasmuth J.D."/>
            <person name="Brunk B."/>
            <person name="Grigg M.E."/>
            <person name="Howard J.C."/>
            <person name="Parkinson J."/>
            <person name="Roos D.S."/>
            <person name="Trees A.J."/>
            <person name="Berriman M."/>
            <person name="Pain A."/>
            <person name="Wastling J.M."/>
        </authorList>
    </citation>
    <scope>NUCLEOTIDE SEQUENCE [LARGE SCALE GENOMIC DNA]</scope>
    <source>
        <strain evidence="5">Liverpool</strain>
    </source>
</reference>
<evidence type="ECO:0000256" key="1">
    <source>
        <dbReference type="SAM" id="MobiDB-lite"/>
    </source>
</evidence>
<feature type="domain" description="SRS" evidence="2">
    <location>
        <begin position="240"/>
        <end position="381"/>
    </location>
</feature>
<protein>
    <submittedName>
        <fullName evidence="3 4">Srs domain-containing protein</fullName>
    </submittedName>
</protein>
<proteinExistence type="predicted"/>
<dbReference type="eggNOG" id="ENOG502QZTJ">
    <property type="taxonomic scope" value="Eukaryota"/>
</dbReference>
<evidence type="ECO:0000313" key="5">
    <source>
        <dbReference type="Proteomes" id="UP000007494"/>
    </source>
</evidence>
<dbReference type="GO" id="GO:0016020">
    <property type="term" value="C:membrane"/>
    <property type="evidence" value="ECO:0007669"/>
    <property type="project" value="InterPro"/>
</dbReference>
<dbReference type="GeneID" id="13441567"/>
<dbReference type="Gene3D" id="2.60.40.1320">
    <property type="entry name" value="SRS domain"/>
    <property type="match status" value="2"/>
</dbReference>
<keyword evidence="5" id="KW-1185">Reference proteome</keyword>
<dbReference type="InterPro" id="IPR036755">
    <property type="entry name" value="SRS_dom_sf"/>
</dbReference>
<evidence type="ECO:0000313" key="4">
    <source>
        <dbReference type="EMBL" id="CEL65144.1"/>
    </source>
</evidence>
<evidence type="ECO:0000259" key="2">
    <source>
        <dbReference type="Pfam" id="PF04092"/>
    </source>
</evidence>
<dbReference type="InterPro" id="IPR028352">
    <property type="entry name" value="Surface_antig_SAG1"/>
</dbReference>